<reference evidence="1 2" key="1">
    <citation type="journal article" date="2024" name="Int. J. Syst. Evol. Microbiol.">
        <title>Microbacterium memoriense sp. nov., a member of the Actinomycetota from marine beach sediment of the north coast of Portugal.</title>
        <authorList>
            <person name="Santos J.D.N.D."/>
            <person name="Klimek D."/>
            <person name="Calusinska M."/>
            <person name="Lobo-da-Cunha A."/>
            <person name="Catita J."/>
            <person name="Goncalves H."/>
            <person name="Gonzalez I."/>
            <person name="Lage O.M."/>
        </authorList>
    </citation>
    <scope>NUCLEOTIDE SEQUENCE [LARGE SCALE GENOMIC DNA]</scope>
    <source>
        <strain evidence="1 2">PMIC_1C1B</strain>
    </source>
</reference>
<proteinExistence type="predicted"/>
<dbReference type="EMBL" id="JAODOR010000008">
    <property type="protein sequence ID" value="MCT9002178.1"/>
    <property type="molecule type" value="Genomic_DNA"/>
</dbReference>
<keyword evidence="2" id="KW-1185">Reference proteome</keyword>
<comment type="caution">
    <text evidence="1">The sequence shown here is derived from an EMBL/GenBank/DDBJ whole genome shotgun (WGS) entry which is preliminary data.</text>
</comment>
<dbReference type="InterPro" id="IPR024747">
    <property type="entry name" value="Pyridox_Oxase-rel"/>
</dbReference>
<evidence type="ECO:0000313" key="2">
    <source>
        <dbReference type="Proteomes" id="UP001300496"/>
    </source>
</evidence>
<evidence type="ECO:0000313" key="1">
    <source>
        <dbReference type="EMBL" id="MCT9002178.1"/>
    </source>
</evidence>
<dbReference type="SUPFAM" id="SSF50475">
    <property type="entry name" value="FMN-binding split barrel"/>
    <property type="match status" value="1"/>
</dbReference>
<sequence length="145" mass="16616">MDENSDAVTFLSDRECWDRLKEQQLGRLVTHVGDVLDIFPVNYTVDRDSVVFRTAEGSKLTELTINHQVLFEVDEYTDADAWSVVIRGTAVRLETADEVRAADELPLKPWIPTLKYHYVRIVAASLSGRDVRRGDEPDRYGVQQY</sequence>
<name>A0ABT2PC68_9MICO</name>
<protein>
    <submittedName>
        <fullName evidence="1">Pyridoxamine 5'-phosphate oxidase family protein</fullName>
    </submittedName>
</protein>
<dbReference type="Gene3D" id="2.30.110.10">
    <property type="entry name" value="Electron Transport, Fmn-binding Protein, Chain A"/>
    <property type="match status" value="1"/>
</dbReference>
<dbReference type="InterPro" id="IPR012349">
    <property type="entry name" value="Split_barrel_FMN-bd"/>
</dbReference>
<organism evidence="1 2">
    <name type="scientific">Microbacterium memoriense</name>
    <dbReference type="NCBI Taxonomy" id="2978350"/>
    <lineage>
        <taxon>Bacteria</taxon>
        <taxon>Bacillati</taxon>
        <taxon>Actinomycetota</taxon>
        <taxon>Actinomycetes</taxon>
        <taxon>Micrococcales</taxon>
        <taxon>Microbacteriaceae</taxon>
        <taxon>Microbacterium</taxon>
    </lineage>
</organism>
<gene>
    <name evidence="1" type="ORF">N4R40_07365</name>
</gene>
<dbReference type="RefSeq" id="WP_261606709.1">
    <property type="nucleotide sequence ID" value="NZ_JAODOR010000008.1"/>
</dbReference>
<dbReference type="Pfam" id="PF12900">
    <property type="entry name" value="Pyridox_ox_2"/>
    <property type="match status" value="1"/>
</dbReference>
<accession>A0ABT2PC68</accession>
<dbReference type="Proteomes" id="UP001300496">
    <property type="component" value="Unassembled WGS sequence"/>
</dbReference>